<dbReference type="PANTHER" id="PTHR47074:SF11">
    <property type="entry name" value="REVERSE TRANSCRIPTASE-LIKE PROTEIN"/>
    <property type="match status" value="1"/>
</dbReference>
<organism evidence="2 3">
    <name type="scientific">Macleaya cordata</name>
    <name type="common">Five-seeded plume-poppy</name>
    <name type="synonym">Bocconia cordata</name>
    <dbReference type="NCBI Taxonomy" id="56857"/>
    <lineage>
        <taxon>Eukaryota</taxon>
        <taxon>Viridiplantae</taxon>
        <taxon>Streptophyta</taxon>
        <taxon>Embryophyta</taxon>
        <taxon>Tracheophyta</taxon>
        <taxon>Spermatophyta</taxon>
        <taxon>Magnoliopsida</taxon>
        <taxon>Ranunculales</taxon>
        <taxon>Papaveraceae</taxon>
        <taxon>Papaveroideae</taxon>
        <taxon>Macleaya</taxon>
    </lineage>
</organism>
<dbReference type="InterPro" id="IPR012337">
    <property type="entry name" value="RNaseH-like_sf"/>
</dbReference>
<dbReference type="OrthoDB" id="1906820at2759"/>
<name>A0A200PQI7_MACCD</name>
<evidence type="ECO:0000259" key="1">
    <source>
        <dbReference type="Pfam" id="PF13456"/>
    </source>
</evidence>
<reference evidence="2 3" key="1">
    <citation type="journal article" date="2017" name="Mol. Plant">
        <title>The Genome of Medicinal Plant Macleaya cordata Provides New Insights into Benzylisoquinoline Alkaloids Metabolism.</title>
        <authorList>
            <person name="Liu X."/>
            <person name="Liu Y."/>
            <person name="Huang P."/>
            <person name="Ma Y."/>
            <person name="Qing Z."/>
            <person name="Tang Q."/>
            <person name="Cao H."/>
            <person name="Cheng P."/>
            <person name="Zheng Y."/>
            <person name="Yuan Z."/>
            <person name="Zhou Y."/>
            <person name="Liu J."/>
            <person name="Tang Z."/>
            <person name="Zhuo Y."/>
            <person name="Zhang Y."/>
            <person name="Yu L."/>
            <person name="Huang J."/>
            <person name="Yang P."/>
            <person name="Peng Q."/>
            <person name="Zhang J."/>
            <person name="Jiang W."/>
            <person name="Zhang Z."/>
            <person name="Lin K."/>
            <person name="Ro D.K."/>
            <person name="Chen X."/>
            <person name="Xiong X."/>
            <person name="Shang Y."/>
            <person name="Huang S."/>
            <person name="Zeng J."/>
        </authorList>
    </citation>
    <scope>NUCLEOTIDE SEQUENCE [LARGE SCALE GENOMIC DNA]</scope>
    <source>
        <strain evidence="3">cv. BLH2017</strain>
        <tissue evidence="2">Root</tissue>
    </source>
</reference>
<comment type="caution">
    <text evidence="2">The sequence shown here is derived from an EMBL/GenBank/DDBJ whole genome shotgun (WGS) entry which is preliminary data.</text>
</comment>
<dbReference type="GO" id="GO:0003676">
    <property type="term" value="F:nucleic acid binding"/>
    <property type="evidence" value="ECO:0007669"/>
    <property type="project" value="InterPro"/>
</dbReference>
<dbReference type="GO" id="GO:0004523">
    <property type="term" value="F:RNA-DNA hybrid ribonuclease activity"/>
    <property type="evidence" value="ECO:0007669"/>
    <property type="project" value="InterPro"/>
</dbReference>
<keyword evidence="3" id="KW-1185">Reference proteome</keyword>
<dbReference type="Gene3D" id="3.30.420.10">
    <property type="entry name" value="Ribonuclease H-like superfamily/Ribonuclease H"/>
    <property type="match status" value="1"/>
</dbReference>
<dbReference type="InterPro" id="IPR036397">
    <property type="entry name" value="RNaseH_sf"/>
</dbReference>
<dbReference type="InterPro" id="IPR002156">
    <property type="entry name" value="RNaseH_domain"/>
</dbReference>
<dbReference type="CDD" id="cd06222">
    <property type="entry name" value="RNase_H_like"/>
    <property type="match status" value="1"/>
</dbReference>
<sequence>MSNILTALEKIDIDADESFNIDASFKSYESKAGIGMLLRDETGLCRAGRSITIWAGTAEQAEGLALHSAVTWARELGYLQVIFEGDSKSIMDYLNHGFADIGWRTKNILDECLIIAKSFNCCKFGFVYRTANCVADCLAKKACNGGQDDSWTLNPPPFLFDALNSDLTVTGARPTR</sequence>
<dbReference type="InParanoid" id="A0A200PQI7"/>
<dbReference type="InterPro" id="IPR044730">
    <property type="entry name" value="RNase_H-like_dom_plant"/>
</dbReference>
<dbReference type="OMA" id="ANCVADC"/>
<feature type="domain" description="RNase H type-1" evidence="1">
    <location>
        <begin position="20"/>
        <end position="142"/>
    </location>
</feature>
<dbReference type="Pfam" id="PF13456">
    <property type="entry name" value="RVT_3"/>
    <property type="match status" value="1"/>
</dbReference>
<evidence type="ECO:0000313" key="3">
    <source>
        <dbReference type="Proteomes" id="UP000195402"/>
    </source>
</evidence>
<dbReference type="EMBL" id="MVGT01004293">
    <property type="protein sequence ID" value="OVA00475.1"/>
    <property type="molecule type" value="Genomic_DNA"/>
</dbReference>
<proteinExistence type="predicted"/>
<dbReference type="PANTHER" id="PTHR47074">
    <property type="entry name" value="BNAC02G40300D PROTEIN"/>
    <property type="match status" value="1"/>
</dbReference>
<dbReference type="AlphaFoldDB" id="A0A200PQI7"/>
<evidence type="ECO:0000313" key="2">
    <source>
        <dbReference type="EMBL" id="OVA00475.1"/>
    </source>
</evidence>
<dbReference type="SUPFAM" id="SSF53098">
    <property type="entry name" value="Ribonuclease H-like"/>
    <property type="match status" value="1"/>
</dbReference>
<dbReference type="Proteomes" id="UP000195402">
    <property type="component" value="Unassembled WGS sequence"/>
</dbReference>
<dbReference type="InterPro" id="IPR052929">
    <property type="entry name" value="RNase_H-like_EbsB-rel"/>
</dbReference>
<accession>A0A200PQI7</accession>
<gene>
    <name evidence="2" type="ORF">BVC80_9089g68</name>
</gene>
<protein>
    <recommendedName>
        <fullName evidence="1">RNase H type-1 domain-containing protein</fullName>
    </recommendedName>
</protein>